<evidence type="ECO:0000313" key="3">
    <source>
        <dbReference type="EMBL" id="KAF7710104.1"/>
    </source>
</evidence>
<accession>A0A8T0BSU2</accession>
<gene>
    <name evidence="3" type="ORF">HF521_008976</name>
</gene>
<protein>
    <recommendedName>
        <fullName evidence="2">Hemicentin/VWA7 galactose-binding domain-containing protein</fullName>
    </recommendedName>
</protein>
<evidence type="ECO:0000259" key="2">
    <source>
        <dbReference type="Pfam" id="PF23560"/>
    </source>
</evidence>
<keyword evidence="1" id="KW-0472">Membrane</keyword>
<dbReference type="PANTHER" id="PTHR14905:SF18">
    <property type="entry name" value="VON WILLEBRAND FACTOR A DOMAIN-CONTAINING 10, TANDEM DUPLICATE 1-RELATED"/>
    <property type="match status" value="1"/>
</dbReference>
<dbReference type="EMBL" id="JABFDY010000002">
    <property type="protein sequence ID" value="KAF7710104.1"/>
    <property type="molecule type" value="Genomic_DNA"/>
</dbReference>
<keyword evidence="4" id="KW-1185">Reference proteome</keyword>
<keyword evidence="1" id="KW-1133">Transmembrane helix</keyword>
<evidence type="ECO:0000256" key="1">
    <source>
        <dbReference type="SAM" id="Phobius"/>
    </source>
</evidence>
<reference evidence="3" key="1">
    <citation type="submission" date="2020-08" db="EMBL/GenBank/DDBJ databases">
        <title>Chromosome-level assembly of Southern catfish (Silurus meridionalis) provides insights into visual adaptation to the nocturnal and benthic lifestyles.</title>
        <authorList>
            <person name="Zhang Y."/>
            <person name="Wang D."/>
            <person name="Peng Z."/>
        </authorList>
    </citation>
    <scope>NUCLEOTIDE SEQUENCE</scope>
    <source>
        <strain evidence="3">SWU-2019-XX</strain>
        <tissue evidence="3">Muscle</tissue>
    </source>
</reference>
<sequence length="343" mass="37004">MRCYIAFLYSIDGFYNCNVIEVLLRGGSSQVTLLQAVRNTGKTESFSFIVDSTMQNLVIYITGNSLDYTLTSPAGVSQSSTELNGNLGIIQNVGNFHTVQPNVADQTGLWVLKMNSNQPYSIRVVGQSVVDFLFAFVNASQGLHTSYVELNTRPSANTVTLLLTLVGLDSGSPTEVSLVEASSSNSFTGTLEEVASGQYLVTFTSIPAGKFTVRVTDIFPPICEAVSIYSNCSGNCSFSSWYLTANITDWSGVQKVRTLKGNGNLDTTSVLNATGVNVTTAVYSASCCYQDLELVAVDTVGNVATCFKSASPSILSYGAEFCLFLPICFWLNVGVSFYRFMQL</sequence>
<feature type="transmembrane region" description="Helical" evidence="1">
    <location>
        <begin position="314"/>
        <end position="338"/>
    </location>
</feature>
<dbReference type="Proteomes" id="UP000606274">
    <property type="component" value="Unassembled WGS sequence"/>
</dbReference>
<keyword evidence="1" id="KW-0812">Transmembrane</keyword>
<organism evidence="3 4">
    <name type="scientific">Silurus meridionalis</name>
    <name type="common">Southern catfish</name>
    <name type="synonym">Silurus soldatovi meridionalis</name>
    <dbReference type="NCBI Taxonomy" id="175797"/>
    <lineage>
        <taxon>Eukaryota</taxon>
        <taxon>Metazoa</taxon>
        <taxon>Chordata</taxon>
        <taxon>Craniata</taxon>
        <taxon>Vertebrata</taxon>
        <taxon>Euteleostomi</taxon>
        <taxon>Actinopterygii</taxon>
        <taxon>Neopterygii</taxon>
        <taxon>Teleostei</taxon>
        <taxon>Ostariophysi</taxon>
        <taxon>Siluriformes</taxon>
        <taxon>Siluridae</taxon>
        <taxon>Silurus</taxon>
    </lineage>
</organism>
<dbReference type="AlphaFoldDB" id="A0A8T0BSU2"/>
<evidence type="ECO:0000313" key="4">
    <source>
        <dbReference type="Proteomes" id="UP000606274"/>
    </source>
</evidence>
<proteinExistence type="predicted"/>
<dbReference type="InterPro" id="IPR056475">
    <property type="entry name" value="GBD_Hemicentin/VWA7"/>
</dbReference>
<name>A0A8T0BSU2_SILME</name>
<comment type="caution">
    <text evidence="3">The sequence shown here is derived from an EMBL/GenBank/DDBJ whole genome shotgun (WGS) entry which is preliminary data.</text>
</comment>
<dbReference type="PANTHER" id="PTHR14905">
    <property type="entry name" value="NG37"/>
    <property type="match status" value="1"/>
</dbReference>
<dbReference type="Pfam" id="PF23560">
    <property type="entry name" value="GBD_Hemicentin"/>
    <property type="match status" value="1"/>
</dbReference>
<dbReference type="InterPro" id="IPR052577">
    <property type="entry name" value="VWA7"/>
</dbReference>
<feature type="domain" description="Hemicentin/VWA7 galactose-binding" evidence="2">
    <location>
        <begin position="30"/>
        <end position="128"/>
    </location>
</feature>